<organism evidence="1 2">
    <name type="scientific">Candidatus Yanofskybacteria bacterium CG10_big_fil_rev_8_21_14_0_10_36_16</name>
    <dbReference type="NCBI Taxonomy" id="1975096"/>
    <lineage>
        <taxon>Bacteria</taxon>
        <taxon>Candidatus Yanofskyibacteriota</taxon>
    </lineage>
</organism>
<dbReference type="Proteomes" id="UP000228496">
    <property type="component" value="Unassembled WGS sequence"/>
</dbReference>
<dbReference type="EMBL" id="PCXQ01000003">
    <property type="protein sequence ID" value="PJE51309.1"/>
    <property type="molecule type" value="Genomic_DNA"/>
</dbReference>
<protein>
    <submittedName>
        <fullName evidence="1">Uncharacterized protein</fullName>
    </submittedName>
</protein>
<comment type="caution">
    <text evidence="1">The sequence shown here is derived from an EMBL/GenBank/DDBJ whole genome shotgun (WGS) entry which is preliminary data.</text>
</comment>
<evidence type="ECO:0000313" key="2">
    <source>
        <dbReference type="Proteomes" id="UP000228496"/>
    </source>
</evidence>
<evidence type="ECO:0000313" key="1">
    <source>
        <dbReference type="EMBL" id="PJE51309.1"/>
    </source>
</evidence>
<reference evidence="1 2" key="1">
    <citation type="submission" date="2017-09" db="EMBL/GenBank/DDBJ databases">
        <title>Depth-based differentiation of microbial function through sediment-hosted aquifers and enrichment of novel symbionts in the deep terrestrial subsurface.</title>
        <authorList>
            <person name="Probst A.J."/>
            <person name="Ladd B."/>
            <person name="Jarett J.K."/>
            <person name="Geller-Mcgrath D.E."/>
            <person name="Sieber C.M."/>
            <person name="Emerson J.B."/>
            <person name="Anantharaman K."/>
            <person name="Thomas B.C."/>
            <person name="Malmstrom R."/>
            <person name="Stieglmeier M."/>
            <person name="Klingl A."/>
            <person name="Woyke T."/>
            <person name="Ryan C.M."/>
            <person name="Banfield J.F."/>
        </authorList>
    </citation>
    <scope>NUCLEOTIDE SEQUENCE [LARGE SCALE GENOMIC DNA]</scope>
    <source>
        <strain evidence="1">CG10_big_fil_rev_8_21_14_0_10_36_16</strain>
    </source>
</reference>
<name>A0A2J0Q823_9BACT</name>
<dbReference type="AlphaFoldDB" id="A0A2J0Q823"/>
<sequence>MLPVAPKLTVDQKIKKIQKWQSCTWVHHLTCGKDSNHGDLTPKKEGDKVVLCCPDCDYVQNSVPDVVLASTL</sequence>
<accession>A0A2J0Q823</accession>
<gene>
    <name evidence="1" type="ORF">COV29_00960</name>
</gene>
<proteinExistence type="predicted"/>